<dbReference type="EMBL" id="CM031825">
    <property type="protein sequence ID" value="KAG6731852.1"/>
    <property type="molecule type" value="Genomic_DNA"/>
</dbReference>
<dbReference type="PANTHER" id="PTHR37255">
    <property type="entry name" value="OS07G0669600 PROTEIN"/>
    <property type="match status" value="1"/>
</dbReference>
<protein>
    <submittedName>
        <fullName evidence="2">Uncharacterized protein</fullName>
    </submittedName>
</protein>
<feature type="compositionally biased region" description="Basic residues" evidence="1">
    <location>
        <begin position="122"/>
        <end position="135"/>
    </location>
</feature>
<sequence length="167" mass="18460">MVRELEALSEEERRALRGSKFAPLPSLPPPPSFQPRLAHPGGPLRTNKAAALAKFLERKLQEPNGLASINPDLLEIAVQNAKHTVLSGGTSNSGSKIQHVDSFGDSQDSTDGGKVESSELKKYKKKKKKKNKNKNKKTEKEKNNKKRKIVEEPGVAMVKKSKRKSKL</sequence>
<dbReference type="Proteomes" id="UP000811246">
    <property type="component" value="Chromosome 1"/>
</dbReference>
<name>A0A922G3S7_CARIL</name>
<gene>
    <name evidence="2" type="ORF">I3842_01G149600</name>
</gene>
<dbReference type="AlphaFoldDB" id="A0A922G3S7"/>
<feature type="region of interest" description="Disordered" evidence="1">
    <location>
        <begin position="85"/>
        <end position="167"/>
    </location>
</feature>
<reference evidence="2" key="1">
    <citation type="submission" date="2021-01" db="EMBL/GenBank/DDBJ databases">
        <authorList>
            <person name="Lovell J.T."/>
            <person name="Bentley N."/>
            <person name="Bhattarai G."/>
            <person name="Jenkins J.W."/>
            <person name="Sreedasyam A."/>
            <person name="Alarcon Y."/>
            <person name="Bock C."/>
            <person name="Boston L."/>
            <person name="Carlson J."/>
            <person name="Cervantes K."/>
            <person name="Clermont K."/>
            <person name="Krom N."/>
            <person name="Kubenka K."/>
            <person name="Mamidi S."/>
            <person name="Mattison C."/>
            <person name="Monteros M."/>
            <person name="Pisani C."/>
            <person name="Plott C."/>
            <person name="Rajasekar S."/>
            <person name="Rhein H.S."/>
            <person name="Rohla C."/>
            <person name="Song M."/>
            <person name="Hilaire R.S."/>
            <person name="Shu S."/>
            <person name="Wells L."/>
            <person name="Wang X."/>
            <person name="Webber J."/>
            <person name="Heerema R.J."/>
            <person name="Klein P."/>
            <person name="Conner P."/>
            <person name="Grauke L."/>
            <person name="Grimwood J."/>
            <person name="Schmutz J."/>
            <person name="Randall J.J."/>
        </authorList>
    </citation>
    <scope>NUCLEOTIDE SEQUENCE</scope>
    <source>
        <tissue evidence="2">Leaf</tissue>
    </source>
</reference>
<feature type="compositionally biased region" description="Polar residues" evidence="1">
    <location>
        <begin position="87"/>
        <end position="96"/>
    </location>
</feature>
<evidence type="ECO:0000313" key="2">
    <source>
        <dbReference type="EMBL" id="KAG6731852.1"/>
    </source>
</evidence>
<evidence type="ECO:0000313" key="3">
    <source>
        <dbReference type="Proteomes" id="UP000811246"/>
    </source>
</evidence>
<comment type="caution">
    <text evidence="2">The sequence shown here is derived from an EMBL/GenBank/DDBJ whole genome shotgun (WGS) entry which is preliminary data.</text>
</comment>
<feature type="compositionally biased region" description="Basic and acidic residues" evidence="1">
    <location>
        <begin position="1"/>
        <end position="15"/>
    </location>
</feature>
<accession>A0A922G3S7</accession>
<proteinExistence type="predicted"/>
<evidence type="ECO:0000256" key="1">
    <source>
        <dbReference type="SAM" id="MobiDB-lite"/>
    </source>
</evidence>
<dbReference type="PANTHER" id="PTHR37255:SF1">
    <property type="entry name" value="OS07G0669600 PROTEIN"/>
    <property type="match status" value="1"/>
</dbReference>
<organism evidence="2 3">
    <name type="scientific">Carya illinoinensis</name>
    <name type="common">Pecan</name>
    <dbReference type="NCBI Taxonomy" id="32201"/>
    <lineage>
        <taxon>Eukaryota</taxon>
        <taxon>Viridiplantae</taxon>
        <taxon>Streptophyta</taxon>
        <taxon>Embryophyta</taxon>
        <taxon>Tracheophyta</taxon>
        <taxon>Spermatophyta</taxon>
        <taxon>Magnoliopsida</taxon>
        <taxon>eudicotyledons</taxon>
        <taxon>Gunneridae</taxon>
        <taxon>Pentapetalae</taxon>
        <taxon>rosids</taxon>
        <taxon>fabids</taxon>
        <taxon>Fagales</taxon>
        <taxon>Juglandaceae</taxon>
        <taxon>Carya</taxon>
    </lineage>
</organism>
<feature type="region of interest" description="Disordered" evidence="1">
    <location>
        <begin position="1"/>
        <end position="45"/>
    </location>
</feature>
<feature type="compositionally biased region" description="Basic and acidic residues" evidence="1">
    <location>
        <begin position="111"/>
        <end position="121"/>
    </location>
</feature>